<dbReference type="GO" id="GO:0005657">
    <property type="term" value="C:replication fork"/>
    <property type="evidence" value="ECO:0007669"/>
    <property type="project" value="TreeGrafter"/>
</dbReference>
<dbReference type="InterPro" id="IPR052093">
    <property type="entry name" value="HR_Repair_Mediator"/>
</dbReference>
<proteinExistence type="predicted"/>
<dbReference type="Pfam" id="PF08423">
    <property type="entry name" value="Rad51"/>
    <property type="match status" value="1"/>
</dbReference>
<dbReference type="InterPro" id="IPR027417">
    <property type="entry name" value="P-loop_NTPase"/>
</dbReference>
<accession>A0A6J1X5M8</accession>
<dbReference type="GO" id="GO:0000400">
    <property type="term" value="F:four-way junction DNA binding"/>
    <property type="evidence" value="ECO:0007669"/>
    <property type="project" value="TreeGrafter"/>
</dbReference>
<evidence type="ECO:0000313" key="10">
    <source>
        <dbReference type="RefSeq" id="XP_026761506.2"/>
    </source>
</evidence>
<sequence length="266" mass="29518">MNISSKVYNSVELWHRETSLPSIPTFSQSLDKIIGNEGVQLCTLTELLGLPGSGKTQICIQLCASVQIPKSLGGLDAEALYIDTNTHFTPYRFKDIVTASLKKCQMVLNCPIVTSEEDVLKRLHYVNAFGIEKFCAFMHTLSRFVDEHPNIRLIVIDSIAFPYKEGISAGQRTGLLFRQMAELQRLAMEKQIAVVLTNEMSTRVGLSTGSVVGSLGDAWAHRCNKRILLSVINNSCERLALSLKSNNSPNNVGRFKITQEGIRDVE</sequence>
<dbReference type="RefSeq" id="XP_026761506.2">
    <property type="nucleotide sequence ID" value="XM_026905705.3"/>
</dbReference>
<keyword evidence="2" id="KW-0547">Nucleotide-binding</keyword>
<dbReference type="GO" id="GO:0005524">
    <property type="term" value="F:ATP binding"/>
    <property type="evidence" value="ECO:0007669"/>
    <property type="project" value="UniProtKB-KW"/>
</dbReference>
<keyword evidence="4" id="KW-0067">ATP-binding</keyword>
<dbReference type="GO" id="GO:0007131">
    <property type="term" value="P:reciprocal meiotic recombination"/>
    <property type="evidence" value="ECO:0007669"/>
    <property type="project" value="TreeGrafter"/>
</dbReference>
<evidence type="ECO:0000313" key="9">
    <source>
        <dbReference type="Proteomes" id="UP001652740"/>
    </source>
</evidence>
<keyword evidence="6" id="KW-0539">Nucleus</keyword>
<comment type="subcellular location">
    <subcellularLocation>
        <location evidence="1">Nucleus</location>
    </subcellularLocation>
</comment>
<evidence type="ECO:0000256" key="4">
    <source>
        <dbReference type="ARBA" id="ARBA00022840"/>
    </source>
</evidence>
<dbReference type="GeneID" id="113520380"/>
<dbReference type="GO" id="GO:0033065">
    <property type="term" value="C:Rad51C-XRCC3 complex"/>
    <property type="evidence" value="ECO:0007669"/>
    <property type="project" value="TreeGrafter"/>
</dbReference>
<evidence type="ECO:0000256" key="5">
    <source>
        <dbReference type="ARBA" id="ARBA00023204"/>
    </source>
</evidence>
<evidence type="ECO:0000256" key="3">
    <source>
        <dbReference type="ARBA" id="ARBA00022763"/>
    </source>
</evidence>
<dbReference type="PROSITE" id="PS50162">
    <property type="entry name" value="RECA_2"/>
    <property type="match status" value="1"/>
</dbReference>
<name>A0A6J1X5M8_GALME</name>
<dbReference type="FunCoup" id="A0A6J1X5M8">
    <property type="interactions" value="323"/>
</dbReference>
<evidence type="ECO:0000256" key="6">
    <source>
        <dbReference type="ARBA" id="ARBA00023242"/>
    </source>
</evidence>
<dbReference type="InterPro" id="IPR013632">
    <property type="entry name" value="Rad51_C"/>
</dbReference>
<dbReference type="Gene3D" id="3.40.50.300">
    <property type="entry name" value="P-loop containing nucleotide triphosphate hydrolases"/>
    <property type="match status" value="1"/>
</dbReference>
<evidence type="ECO:0000256" key="7">
    <source>
        <dbReference type="ARBA" id="ARBA00040674"/>
    </source>
</evidence>
<dbReference type="GO" id="GO:0140664">
    <property type="term" value="F:ATP-dependent DNA damage sensor activity"/>
    <property type="evidence" value="ECO:0007669"/>
    <property type="project" value="InterPro"/>
</dbReference>
<dbReference type="GO" id="GO:0000707">
    <property type="term" value="P:meiotic DNA recombinase assembly"/>
    <property type="evidence" value="ECO:0007669"/>
    <property type="project" value="TreeGrafter"/>
</dbReference>
<dbReference type="GO" id="GO:0033063">
    <property type="term" value="C:Rad51B-Rad51C-Rad51D-XRCC2 complex"/>
    <property type="evidence" value="ECO:0007669"/>
    <property type="project" value="TreeGrafter"/>
</dbReference>
<keyword evidence="3" id="KW-0227">DNA damage</keyword>
<evidence type="ECO:0000259" key="8">
    <source>
        <dbReference type="PROSITE" id="PS50162"/>
    </source>
</evidence>
<dbReference type="InParanoid" id="A0A6J1X5M8"/>
<dbReference type="SUPFAM" id="SSF52540">
    <property type="entry name" value="P-loop containing nucleoside triphosphate hydrolases"/>
    <property type="match status" value="1"/>
</dbReference>
<keyword evidence="9" id="KW-1185">Reference proteome</keyword>
<dbReference type="GO" id="GO:0008821">
    <property type="term" value="F:crossover junction DNA endonuclease activity"/>
    <property type="evidence" value="ECO:0007669"/>
    <property type="project" value="TreeGrafter"/>
</dbReference>
<dbReference type="PANTHER" id="PTHR46239">
    <property type="entry name" value="DNA REPAIR PROTEIN RAD51 HOMOLOG 3 RAD51C"/>
    <property type="match status" value="1"/>
</dbReference>
<evidence type="ECO:0000256" key="1">
    <source>
        <dbReference type="ARBA" id="ARBA00004123"/>
    </source>
</evidence>
<reference evidence="10" key="1">
    <citation type="submission" date="2025-08" db="UniProtKB">
        <authorList>
            <consortium name="RefSeq"/>
        </authorList>
    </citation>
    <scope>IDENTIFICATION</scope>
    <source>
        <tissue evidence="10">Whole larvae</tissue>
    </source>
</reference>
<organism evidence="9 10">
    <name type="scientific">Galleria mellonella</name>
    <name type="common">Greater wax moth</name>
    <dbReference type="NCBI Taxonomy" id="7137"/>
    <lineage>
        <taxon>Eukaryota</taxon>
        <taxon>Metazoa</taxon>
        <taxon>Ecdysozoa</taxon>
        <taxon>Arthropoda</taxon>
        <taxon>Hexapoda</taxon>
        <taxon>Insecta</taxon>
        <taxon>Pterygota</taxon>
        <taxon>Neoptera</taxon>
        <taxon>Endopterygota</taxon>
        <taxon>Lepidoptera</taxon>
        <taxon>Glossata</taxon>
        <taxon>Ditrysia</taxon>
        <taxon>Pyraloidea</taxon>
        <taxon>Pyralidae</taxon>
        <taxon>Galleriinae</taxon>
        <taxon>Galleria</taxon>
    </lineage>
</organism>
<gene>
    <name evidence="10" type="primary">LOC113520380</name>
</gene>
<dbReference type="PANTHER" id="PTHR46239:SF1">
    <property type="entry name" value="DNA REPAIR PROTEIN RAD51 HOMOLOG 3"/>
    <property type="match status" value="1"/>
</dbReference>
<keyword evidence="5" id="KW-0234">DNA repair</keyword>
<dbReference type="InterPro" id="IPR020588">
    <property type="entry name" value="RecA_ATP-bd"/>
</dbReference>
<protein>
    <recommendedName>
        <fullName evidence="7">DNA repair protein RAD51 homolog 3</fullName>
    </recommendedName>
</protein>
<dbReference type="KEGG" id="gmw:113520380"/>
<evidence type="ECO:0000256" key="2">
    <source>
        <dbReference type="ARBA" id="ARBA00022741"/>
    </source>
</evidence>
<dbReference type="AlphaFoldDB" id="A0A6J1X5M8"/>
<feature type="domain" description="RecA family profile 1" evidence="8">
    <location>
        <begin position="19"/>
        <end position="200"/>
    </location>
</feature>
<dbReference type="Proteomes" id="UP001652740">
    <property type="component" value="Unplaced"/>
</dbReference>